<name>A0ABP9CBE2_9ACTN</name>
<dbReference type="EMBL" id="BAABKQ010000001">
    <property type="protein sequence ID" value="GAA4807379.1"/>
    <property type="molecule type" value="Genomic_DNA"/>
</dbReference>
<dbReference type="InterPro" id="IPR052336">
    <property type="entry name" value="MlaD_Phospholipid_Transporter"/>
</dbReference>
<reference evidence="4" key="1">
    <citation type="journal article" date="2019" name="Int. J. Syst. Evol. Microbiol.">
        <title>The Global Catalogue of Microorganisms (GCM) 10K type strain sequencing project: providing services to taxonomists for standard genome sequencing and annotation.</title>
        <authorList>
            <consortium name="The Broad Institute Genomics Platform"/>
            <consortium name="The Broad Institute Genome Sequencing Center for Infectious Disease"/>
            <person name="Wu L."/>
            <person name="Ma J."/>
        </authorList>
    </citation>
    <scope>NUCLEOTIDE SEQUENCE [LARGE SCALE GENOMIC DNA]</scope>
    <source>
        <strain evidence="4">JCM 18542</strain>
    </source>
</reference>
<dbReference type="Proteomes" id="UP001500839">
    <property type="component" value="Unassembled WGS sequence"/>
</dbReference>
<keyword evidence="4" id="KW-1185">Reference proteome</keyword>
<feature type="domain" description="Mce/MlaD" evidence="2">
    <location>
        <begin position="65"/>
        <end position="139"/>
    </location>
</feature>
<comment type="caution">
    <text evidence="3">The sequence shown here is derived from an EMBL/GenBank/DDBJ whole genome shotgun (WGS) entry which is preliminary data.</text>
</comment>
<dbReference type="PANTHER" id="PTHR33371:SF18">
    <property type="entry name" value="MCE-FAMILY PROTEIN MCE3C"/>
    <property type="match status" value="1"/>
</dbReference>
<proteinExistence type="predicted"/>
<evidence type="ECO:0000313" key="3">
    <source>
        <dbReference type="EMBL" id="GAA4807379.1"/>
    </source>
</evidence>
<evidence type="ECO:0000259" key="2">
    <source>
        <dbReference type="Pfam" id="PF02470"/>
    </source>
</evidence>
<dbReference type="PANTHER" id="PTHR33371">
    <property type="entry name" value="INTERMEMBRANE PHOSPHOLIPID TRANSPORT SYSTEM BINDING PROTEIN MLAD-RELATED"/>
    <property type="match status" value="1"/>
</dbReference>
<dbReference type="NCBIfam" id="TIGR00996">
    <property type="entry name" value="Mtu_fam_mce"/>
    <property type="match status" value="1"/>
</dbReference>
<evidence type="ECO:0000256" key="1">
    <source>
        <dbReference type="SAM" id="Phobius"/>
    </source>
</evidence>
<sequence>MSRAGSARRWAERARHAGAAAFAGRGSERARSRALVLVGAAGIVAAVLVLLAAVALPHGRYLLRTDPYTAELANAAGLETGDPVLVAGVPTGQVESIDFAGDHVEVRFRLDEGRPLGGGTTASVQLATILGKRYLAVDPAGGGAVGPDSTIPLARTTVPYSLDAASRSAMDTAKGIDVGAVEDMVDALRDALPQNPDTLRRAVTGVSAAAEAMNENSAQLGALLDAGKTLTGLLVRQDQSLDTVSAEAQTLLGSLAARRKALSGLTDDLRTILRAADSVLASADAAGPDGAGGLDRLVGDLHSVLDTLEGDSARIGEIVDRLPAEVRAVVDASGNGNWVDVSAPAGPIPDTLLCVFGVMEGCR</sequence>
<accession>A0ABP9CBE2</accession>
<dbReference type="Pfam" id="PF02470">
    <property type="entry name" value="MlaD"/>
    <property type="match status" value="1"/>
</dbReference>
<gene>
    <name evidence="3" type="ORF">GCM10023353_08530</name>
</gene>
<keyword evidence="1" id="KW-1133">Transmembrane helix</keyword>
<dbReference type="RefSeq" id="WP_200170951.1">
    <property type="nucleotide sequence ID" value="NZ_BAABKQ010000001.1"/>
</dbReference>
<protein>
    <submittedName>
        <fullName evidence="3">MlaD family protein</fullName>
    </submittedName>
</protein>
<keyword evidence="1" id="KW-0472">Membrane</keyword>
<organism evidence="3 4">
    <name type="scientific">Tomitella cavernea</name>
    <dbReference type="NCBI Taxonomy" id="1387982"/>
    <lineage>
        <taxon>Bacteria</taxon>
        <taxon>Bacillati</taxon>
        <taxon>Actinomycetota</taxon>
        <taxon>Actinomycetes</taxon>
        <taxon>Mycobacteriales</taxon>
        <taxon>Tomitella</taxon>
    </lineage>
</organism>
<feature type="transmembrane region" description="Helical" evidence="1">
    <location>
        <begin position="34"/>
        <end position="56"/>
    </location>
</feature>
<evidence type="ECO:0000313" key="4">
    <source>
        <dbReference type="Proteomes" id="UP001500839"/>
    </source>
</evidence>
<dbReference type="InterPro" id="IPR003399">
    <property type="entry name" value="Mce/MlaD"/>
</dbReference>
<dbReference type="InterPro" id="IPR005693">
    <property type="entry name" value="Mce"/>
</dbReference>
<keyword evidence="1" id="KW-0812">Transmembrane</keyword>